<comment type="caution">
    <text evidence="1">The sequence shown here is derived from an EMBL/GenBank/DDBJ whole genome shotgun (WGS) entry which is preliminary data.</text>
</comment>
<evidence type="ECO:0000313" key="1">
    <source>
        <dbReference type="EMBL" id="GFA72095.1"/>
    </source>
</evidence>
<dbReference type="AlphaFoldDB" id="A0A699K333"/>
<proteinExistence type="predicted"/>
<accession>A0A699K333</accession>
<evidence type="ECO:0008006" key="2">
    <source>
        <dbReference type="Google" id="ProtNLM"/>
    </source>
</evidence>
<reference evidence="1" key="1">
    <citation type="journal article" date="2019" name="Sci. Rep.">
        <title>Draft genome of Tanacetum cinerariifolium, the natural source of mosquito coil.</title>
        <authorList>
            <person name="Yamashiro T."/>
            <person name="Shiraishi A."/>
            <person name="Satake H."/>
            <person name="Nakayama K."/>
        </authorList>
    </citation>
    <scope>NUCLEOTIDE SEQUENCE</scope>
</reference>
<dbReference type="EMBL" id="BKCJ010475315">
    <property type="protein sequence ID" value="GFA72095.1"/>
    <property type="molecule type" value="Genomic_DNA"/>
</dbReference>
<protein>
    <recommendedName>
        <fullName evidence="2">Retrovirus-related Pol polyprotein from transposon TNT 1-94</fullName>
    </recommendedName>
</protein>
<organism evidence="1">
    <name type="scientific">Tanacetum cinerariifolium</name>
    <name type="common">Dalmatian daisy</name>
    <name type="synonym">Chrysanthemum cinerariifolium</name>
    <dbReference type="NCBI Taxonomy" id="118510"/>
    <lineage>
        <taxon>Eukaryota</taxon>
        <taxon>Viridiplantae</taxon>
        <taxon>Streptophyta</taxon>
        <taxon>Embryophyta</taxon>
        <taxon>Tracheophyta</taxon>
        <taxon>Spermatophyta</taxon>
        <taxon>Magnoliopsida</taxon>
        <taxon>eudicotyledons</taxon>
        <taxon>Gunneridae</taxon>
        <taxon>Pentapetalae</taxon>
        <taxon>asterids</taxon>
        <taxon>campanulids</taxon>
        <taxon>Asterales</taxon>
        <taxon>Asteraceae</taxon>
        <taxon>Asteroideae</taxon>
        <taxon>Anthemideae</taxon>
        <taxon>Anthemidinae</taxon>
        <taxon>Tanacetum</taxon>
    </lineage>
</organism>
<gene>
    <name evidence="1" type="ORF">Tci_644067</name>
</gene>
<sequence length="215" mass="23781">MFGTIPPPSVPNPDNIENPNRVEHVFELDTTTNNGTNNVINNVVGKDDLHQLLDSRGGSHVINISQIDVEDFTSWKDSDSDVGDDTNSSSEFLADLNAQFHDRALLANQKRVKAFIAIAKDEPVMGKTDTRSGQWVEITIKRGKRKETISLKEIVFTKGENSPSKTLPDITFDTKSVDDKQVPLPPLPKLLGVEPIGISYDVIPPADMIQTYSLR</sequence>
<name>A0A699K333_TANCI</name>